<name>A0A9D0Z9X0_9FIRM</name>
<dbReference type="InterPro" id="IPR058240">
    <property type="entry name" value="rSAM_sf"/>
</dbReference>
<dbReference type="InterPro" id="IPR001989">
    <property type="entry name" value="Radical_activat_CS"/>
</dbReference>
<dbReference type="PIRSF" id="PIRSF000371">
    <property type="entry name" value="PFL_act_enz"/>
    <property type="match status" value="1"/>
</dbReference>
<dbReference type="PANTHER" id="PTHR30352:SF4">
    <property type="entry name" value="PYRUVATE FORMATE-LYASE 2-ACTIVATING ENZYME"/>
    <property type="match status" value="1"/>
</dbReference>
<dbReference type="InterPro" id="IPR017896">
    <property type="entry name" value="4Fe4S_Fe-S-bd"/>
</dbReference>
<reference evidence="12" key="2">
    <citation type="journal article" date="2021" name="PeerJ">
        <title>Extensive microbial diversity within the chicken gut microbiome revealed by metagenomics and culture.</title>
        <authorList>
            <person name="Gilroy R."/>
            <person name="Ravi A."/>
            <person name="Getino M."/>
            <person name="Pursley I."/>
            <person name="Horton D.L."/>
            <person name="Alikhan N.F."/>
            <person name="Baker D."/>
            <person name="Gharbi K."/>
            <person name="Hall N."/>
            <person name="Watson M."/>
            <person name="Adriaenssens E.M."/>
            <person name="Foster-Nyarko E."/>
            <person name="Jarju S."/>
            <person name="Secka A."/>
            <person name="Antonio M."/>
            <person name="Oren A."/>
            <person name="Chaudhuri R.R."/>
            <person name="La Ragione R."/>
            <person name="Hildebrand F."/>
            <person name="Pallen M.J."/>
        </authorList>
    </citation>
    <scope>NUCLEOTIDE SEQUENCE</scope>
    <source>
        <strain evidence="12">ChiSxjej2B14-6234</strain>
    </source>
</reference>
<comment type="caution">
    <text evidence="12">The sequence shown here is derived from an EMBL/GenBank/DDBJ whole genome shotgun (WGS) entry which is preliminary data.</text>
</comment>
<evidence type="ECO:0000256" key="4">
    <source>
        <dbReference type="ARBA" id="ARBA00022691"/>
    </source>
</evidence>
<dbReference type="PROSITE" id="PS51918">
    <property type="entry name" value="RADICAL_SAM"/>
    <property type="match status" value="1"/>
</dbReference>
<evidence type="ECO:0000256" key="2">
    <source>
        <dbReference type="ARBA" id="ARBA00009777"/>
    </source>
</evidence>
<dbReference type="InterPro" id="IPR034457">
    <property type="entry name" value="Organic_radical-activating"/>
</dbReference>
<dbReference type="NCBIfam" id="TIGR02494">
    <property type="entry name" value="PFLE_PFLC"/>
    <property type="match status" value="1"/>
</dbReference>
<keyword evidence="5" id="KW-0479">Metal-binding</keyword>
<dbReference type="Proteomes" id="UP000886887">
    <property type="component" value="Unassembled WGS sequence"/>
</dbReference>
<dbReference type="SFLD" id="SFLDS00029">
    <property type="entry name" value="Radical_SAM"/>
    <property type="match status" value="1"/>
</dbReference>
<keyword evidence="8" id="KW-0411">Iron-sulfur</keyword>
<dbReference type="GO" id="GO:0016491">
    <property type="term" value="F:oxidoreductase activity"/>
    <property type="evidence" value="ECO:0007669"/>
    <property type="project" value="UniProtKB-KW"/>
</dbReference>
<keyword evidence="3" id="KW-0004">4Fe-4S</keyword>
<dbReference type="PANTHER" id="PTHR30352">
    <property type="entry name" value="PYRUVATE FORMATE-LYASE-ACTIVATING ENZYME"/>
    <property type="match status" value="1"/>
</dbReference>
<comment type="cofactor">
    <cofactor evidence="1">
        <name>[4Fe-4S] cluster</name>
        <dbReference type="ChEBI" id="CHEBI:49883"/>
    </cofactor>
</comment>
<dbReference type="InterPro" id="IPR007197">
    <property type="entry name" value="rSAM"/>
</dbReference>
<accession>A0A9D0Z9X0</accession>
<proteinExistence type="inferred from homology"/>
<dbReference type="SFLD" id="SFLDG01118">
    <property type="entry name" value="activating_enzymes__group_2"/>
    <property type="match status" value="1"/>
</dbReference>
<reference evidence="12" key="1">
    <citation type="submission" date="2020-10" db="EMBL/GenBank/DDBJ databases">
        <authorList>
            <person name="Gilroy R."/>
        </authorList>
    </citation>
    <scope>NUCLEOTIDE SEQUENCE</scope>
    <source>
        <strain evidence="12">ChiSxjej2B14-6234</strain>
    </source>
</reference>
<dbReference type="PROSITE" id="PS01087">
    <property type="entry name" value="RADICAL_ACTIVATING"/>
    <property type="match status" value="1"/>
</dbReference>
<dbReference type="EMBL" id="DVFJ01000001">
    <property type="protein sequence ID" value="HIQ70620.1"/>
    <property type="molecule type" value="Genomic_DNA"/>
</dbReference>
<comment type="catalytic activity">
    <reaction evidence="9">
        <text>glycyl-[protein] + reduced [flavodoxin] + S-adenosyl-L-methionine = glycin-2-yl radical-[protein] + semiquinone [flavodoxin] + 5'-deoxyadenosine + L-methionine + H(+)</text>
        <dbReference type="Rhea" id="RHEA:61976"/>
        <dbReference type="Rhea" id="RHEA-COMP:10622"/>
        <dbReference type="Rhea" id="RHEA-COMP:14480"/>
        <dbReference type="Rhea" id="RHEA-COMP:15993"/>
        <dbReference type="Rhea" id="RHEA-COMP:15994"/>
        <dbReference type="ChEBI" id="CHEBI:15378"/>
        <dbReference type="ChEBI" id="CHEBI:17319"/>
        <dbReference type="ChEBI" id="CHEBI:29947"/>
        <dbReference type="ChEBI" id="CHEBI:32722"/>
        <dbReference type="ChEBI" id="CHEBI:57618"/>
        <dbReference type="ChEBI" id="CHEBI:57844"/>
        <dbReference type="ChEBI" id="CHEBI:59789"/>
        <dbReference type="ChEBI" id="CHEBI:140311"/>
    </reaction>
</comment>
<dbReference type="InterPro" id="IPR040074">
    <property type="entry name" value="BssD/PflA/YjjW"/>
</dbReference>
<feature type="domain" description="4Fe-4S ferredoxin-type" evidence="10">
    <location>
        <begin position="46"/>
        <end position="77"/>
    </location>
</feature>
<evidence type="ECO:0000313" key="12">
    <source>
        <dbReference type="EMBL" id="HIQ70620.1"/>
    </source>
</evidence>
<evidence type="ECO:0000256" key="1">
    <source>
        <dbReference type="ARBA" id="ARBA00001966"/>
    </source>
</evidence>
<evidence type="ECO:0000313" key="13">
    <source>
        <dbReference type="Proteomes" id="UP000886887"/>
    </source>
</evidence>
<evidence type="ECO:0000256" key="8">
    <source>
        <dbReference type="ARBA" id="ARBA00023014"/>
    </source>
</evidence>
<dbReference type="Gene3D" id="3.20.20.70">
    <property type="entry name" value="Aldolase class I"/>
    <property type="match status" value="1"/>
</dbReference>
<evidence type="ECO:0000259" key="10">
    <source>
        <dbReference type="PROSITE" id="PS51379"/>
    </source>
</evidence>
<evidence type="ECO:0000259" key="11">
    <source>
        <dbReference type="PROSITE" id="PS51918"/>
    </source>
</evidence>
<dbReference type="PROSITE" id="PS51379">
    <property type="entry name" value="4FE4S_FER_2"/>
    <property type="match status" value="1"/>
</dbReference>
<dbReference type="InterPro" id="IPR013785">
    <property type="entry name" value="Aldolase_TIM"/>
</dbReference>
<dbReference type="CDD" id="cd01335">
    <property type="entry name" value="Radical_SAM"/>
    <property type="match status" value="1"/>
</dbReference>
<comment type="similarity">
    <text evidence="2">Belongs to the organic radical-activating enzymes family.</text>
</comment>
<gene>
    <name evidence="12" type="ORF">IAB73_00160</name>
</gene>
<dbReference type="AlphaFoldDB" id="A0A9D0Z9X0"/>
<dbReference type="SUPFAM" id="SSF54862">
    <property type="entry name" value="4Fe-4S ferredoxins"/>
    <property type="match status" value="1"/>
</dbReference>
<protein>
    <submittedName>
        <fullName evidence="12">Glycyl-radical enzyme activating protein</fullName>
    </submittedName>
</protein>
<evidence type="ECO:0000256" key="9">
    <source>
        <dbReference type="ARBA" id="ARBA00047365"/>
    </source>
</evidence>
<keyword evidence="4" id="KW-0949">S-adenosyl-L-methionine</keyword>
<evidence type="ECO:0000256" key="5">
    <source>
        <dbReference type="ARBA" id="ARBA00022723"/>
    </source>
</evidence>
<keyword evidence="7" id="KW-0408">Iron</keyword>
<dbReference type="InterPro" id="IPR012839">
    <property type="entry name" value="Organic_radical_activase"/>
</dbReference>
<organism evidence="12 13">
    <name type="scientific">Candidatus Onthenecus intestinigallinarum</name>
    <dbReference type="NCBI Taxonomy" id="2840875"/>
    <lineage>
        <taxon>Bacteria</taxon>
        <taxon>Bacillati</taxon>
        <taxon>Bacillota</taxon>
        <taxon>Clostridia</taxon>
        <taxon>Eubacteriales</taxon>
        <taxon>Candidatus Onthenecus</taxon>
    </lineage>
</organism>
<dbReference type="Pfam" id="PF04055">
    <property type="entry name" value="Radical_SAM"/>
    <property type="match status" value="1"/>
</dbReference>
<dbReference type="GO" id="GO:0046872">
    <property type="term" value="F:metal ion binding"/>
    <property type="evidence" value="ECO:0007669"/>
    <property type="project" value="UniProtKB-KW"/>
</dbReference>
<evidence type="ECO:0000256" key="6">
    <source>
        <dbReference type="ARBA" id="ARBA00023002"/>
    </source>
</evidence>
<keyword evidence="6" id="KW-0560">Oxidoreductase</keyword>
<dbReference type="PROSITE" id="PS00198">
    <property type="entry name" value="4FE4S_FER_1"/>
    <property type="match status" value="1"/>
</dbReference>
<dbReference type="SUPFAM" id="SSF102114">
    <property type="entry name" value="Radical SAM enzymes"/>
    <property type="match status" value="1"/>
</dbReference>
<dbReference type="InterPro" id="IPR017900">
    <property type="entry name" value="4Fe4S_Fe_S_CS"/>
</dbReference>
<dbReference type="SFLD" id="SFLDG01066">
    <property type="entry name" value="organic_radical-activating_enz"/>
    <property type="match status" value="1"/>
</dbReference>
<dbReference type="GO" id="GO:0051539">
    <property type="term" value="F:4 iron, 4 sulfur cluster binding"/>
    <property type="evidence" value="ECO:0007669"/>
    <property type="project" value="UniProtKB-KW"/>
</dbReference>
<feature type="domain" description="Radical SAM core" evidence="11">
    <location>
        <begin position="15"/>
        <end position="279"/>
    </location>
</feature>
<sequence length="283" mass="30852">MEQGTVFDIKEFAVYDGPGVRTTVFMKGCPLRCQWCHNPEGLSPRPQLMVSTASCTHCGACRAACPHPDAPCDACGACISHCPLGLRRLAGKRWTSEALAARLLRDRDLYAQSGGGVTFSGGEPLMQWPFVRETLARLPGVHTAVETSGYASDAVFEEAMRAFSLVMLDVKLTDPERHRHFTGVDNAPILRHARMLAAGDTPFILRVPLIPGVNDCESHLAAVAELARGAARLVRVELLPYHQTAGAKYEMAGMAYRPEFDTAQPVQTHLDVFERAGVPVRVL</sequence>
<evidence type="ECO:0000256" key="7">
    <source>
        <dbReference type="ARBA" id="ARBA00023004"/>
    </source>
</evidence>
<evidence type="ECO:0000256" key="3">
    <source>
        <dbReference type="ARBA" id="ARBA00022485"/>
    </source>
</evidence>